<name>A0ABD4VSV3_BACFG</name>
<feature type="compositionally biased region" description="Low complexity" evidence="1">
    <location>
        <begin position="53"/>
        <end position="62"/>
    </location>
</feature>
<feature type="region of interest" description="Disordered" evidence="1">
    <location>
        <begin position="53"/>
        <end position="73"/>
    </location>
</feature>
<dbReference type="Proteomes" id="UP001075704">
    <property type="component" value="Unassembled WGS sequence"/>
</dbReference>
<protein>
    <submittedName>
        <fullName evidence="4">Mfa1 family fimbria major subunit</fullName>
    </submittedName>
</protein>
<proteinExistence type="predicted"/>
<sequence length="552" mass="58659">MKRLKYMSMMGLAALLLTTWSACSDDTDIPGGENPEEARAYTTVTIAVPNGVAETRAGTTTADTDDNTTEAGSEDEYKVKTANLYLFPGGAGSSFGSAKLKEIISINQFTQMTASTADAKTIVWTSKKTALTPGDYRIYIVVNGTVNGVSDGSKNSLTEADFLAKTTADATGVIAAVPEAGLVMASRSPKSDNMNTLPYIAQTITKDPEQTIAATVERMMGKITVTAGGANVASAANVYTSFSSTVTAISNITNITLKGYYVVNARKEGYYFRHVDKESTATNPLTEANYGNSTTSLPYVVDPKTYSKTYSGTPAALAGSYADWYLQGSGAFGLLSFGSFGGTYTAMPGYSSAAAETKVAAYCHENTMLKDKQKNGYTTGIVFKAEIAPSKMMQKKAGSGGVEENSTFTSMSEIFYHSGIFYKDIAALKEAGVLLADGTTSSSASGAPADLKKNDVQCFKKGSADGKFVCYYPYWIKHIPSENTAEDVMEFGIVRNNVYKVTVTGIQGVGKDGVTEDIITDTETDDPTTVLLNVKLSIKPWTVRANSAVLGR</sequence>
<feature type="compositionally biased region" description="Acidic residues" evidence="1">
    <location>
        <begin position="63"/>
        <end position="73"/>
    </location>
</feature>
<keyword evidence="2" id="KW-0732">Signal</keyword>
<dbReference type="Gene3D" id="2.60.40.3690">
    <property type="match status" value="2"/>
</dbReference>
<organism evidence="4 5">
    <name type="scientific">Bacteroides fragilis</name>
    <dbReference type="NCBI Taxonomy" id="817"/>
    <lineage>
        <taxon>Bacteria</taxon>
        <taxon>Pseudomonadati</taxon>
        <taxon>Bacteroidota</taxon>
        <taxon>Bacteroidia</taxon>
        <taxon>Bacteroidales</taxon>
        <taxon>Bacteroidaceae</taxon>
        <taxon>Bacteroides</taxon>
    </lineage>
</organism>
<evidence type="ECO:0000256" key="1">
    <source>
        <dbReference type="SAM" id="MobiDB-lite"/>
    </source>
</evidence>
<dbReference type="InterPro" id="IPR047786">
    <property type="entry name" value="Mfa1_fim"/>
</dbReference>
<dbReference type="AlphaFoldDB" id="A0ABD4VSV3"/>
<accession>A0ABD4VSV3</accession>
<dbReference type="NCBIfam" id="NF038041">
    <property type="entry name" value="fim_Mfa1_fam"/>
    <property type="match status" value="1"/>
</dbReference>
<evidence type="ECO:0000259" key="3">
    <source>
        <dbReference type="Pfam" id="PF15495"/>
    </source>
</evidence>
<dbReference type="RefSeq" id="WP_269098296.1">
    <property type="nucleotide sequence ID" value="NZ_JAPUAC010000006.1"/>
</dbReference>
<feature type="chain" id="PRO_5044798679" evidence="2">
    <location>
        <begin position="25"/>
        <end position="552"/>
    </location>
</feature>
<gene>
    <name evidence="4" type="ORF">O1422_10390</name>
</gene>
<evidence type="ECO:0000256" key="2">
    <source>
        <dbReference type="SAM" id="SignalP"/>
    </source>
</evidence>
<dbReference type="PROSITE" id="PS51257">
    <property type="entry name" value="PROKAR_LIPOPROTEIN"/>
    <property type="match status" value="1"/>
</dbReference>
<reference evidence="4" key="1">
    <citation type="submission" date="2022-12" db="EMBL/GenBank/DDBJ databases">
        <title>Development of a Multilocus Sequence Typing Scheme for Bacteroides fragilis Based on Whole Genome Sequencing Data and Clinical Application.</title>
        <authorList>
            <person name="Nielsen F.D."/>
            <person name="Justesen U.S."/>
        </authorList>
    </citation>
    <scope>NUCLEOTIDE SEQUENCE</scope>
    <source>
        <strain evidence="4">BF_BC_ODE_DK_2015_2</strain>
    </source>
</reference>
<dbReference type="Gene3D" id="2.60.40.2580">
    <property type="match status" value="1"/>
</dbReference>
<dbReference type="InterPro" id="IPR029140">
    <property type="entry name" value="Mfa1_C"/>
</dbReference>
<comment type="caution">
    <text evidence="4">The sequence shown here is derived from an EMBL/GenBank/DDBJ whole genome shotgun (WGS) entry which is preliminary data.</text>
</comment>
<evidence type="ECO:0000313" key="4">
    <source>
        <dbReference type="EMBL" id="MCZ2654570.1"/>
    </source>
</evidence>
<feature type="signal peptide" evidence="2">
    <location>
        <begin position="1"/>
        <end position="24"/>
    </location>
</feature>
<feature type="domain" description="Minor fimbrium subunit Mfa1 C-terminal" evidence="3">
    <location>
        <begin position="469"/>
        <end position="546"/>
    </location>
</feature>
<dbReference type="Pfam" id="PF15495">
    <property type="entry name" value="Fimbrillin_C"/>
    <property type="match status" value="1"/>
</dbReference>
<evidence type="ECO:0000313" key="5">
    <source>
        <dbReference type="Proteomes" id="UP001075704"/>
    </source>
</evidence>
<dbReference type="EMBL" id="JAPUAC010000006">
    <property type="protein sequence ID" value="MCZ2654570.1"/>
    <property type="molecule type" value="Genomic_DNA"/>
</dbReference>